<organism evidence="1 2">
    <name type="scientific">Microcystis phage Mvi-JY20</name>
    <dbReference type="NCBI Taxonomy" id="3128146"/>
    <lineage>
        <taxon>Viruses</taxon>
        <taxon>Duplodnaviria</taxon>
        <taxon>Heunggongvirae</taxon>
        <taxon>Uroviricota</taxon>
        <taxon>Caudoviricetes</taxon>
    </lineage>
</organism>
<proteinExistence type="predicted"/>
<dbReference type="EMBL" id="PP438412">
    <property type="protein sequence ID" value="XAI95490.1"/>
    <property type="molecule type" value="Genomic_DNA"/>
</dbReference>
<sequence length="367" mass="42413">MTLIQAFSNVDPRIIHLCTGQYATKTVADQNAENRKDALVTLLARLHTHPSFEHLKAIPYDSWSSKDKRFVKMSFLNILRDILRPNRRYLSNTFDSFDKESATLTDTKASVWDYDELSTDVRYTTALPASCSYDVLTDVLCIKEALRCYTPIERFLLLQSIEASSYEELSRLVEHHYGLVLSVSAIKTKIYRLRDSLQQTLALGYRPDFYKHYTRVNCDVTYTGGRTQPLTGRLTRGYHNYTGEKVLANKLEALKQLIRSNHPIQVPVYFHRKTVLRDPANFRVCWYVSLVDSLNETLAGAGIVVFADKAPMIYERYGYDNTKFFETTAAEVDAMKKFRIVSPDFHQLSELTFRNLVRNYTEEADWS</sequence>
<evidence type="ECO:0000313" key="2">
    <source>
        <dbReference type="Proteomes" id="UP001459105"/>
    </source>
</evidence>
<evidence type="ECO:0000313" key="1">
    <source>
        <dbReference type="EMBL" id="XAI95490.1"/>
    </source>
</evidence>
<accession>A0AAX4QHY7</accession>
<dbReference type="Proteomes" id="UP001459105">
    <property type="component" value="Segment"/>
</dbReference>
<name>A0AAX4QHY7_9CAUD</name>
<reference evidence="1" key="1">
    <citation type="submission" date="2024-03" db="EMBL/GenBank/DDBJ databases">
        <authorList>
            <person name="Lin W."/>
            <person name="Li D."/>
            <person name="Tong Y."/>
        </authorList>
    </citation>
    <scope>NUCLEOTIDE SEQUENCE</scope>
</reference>
<protein>
    <submittedName>
        <fullName evidence="1">Uncharacterized protein</fullName>
    </submittedName>
</protein>